<evidence type="ECO:0000256" key="1">
    <source>
        <dbReference type="SAM" id="Coils"/>
    </source>
</evidence>
<feature type="compositionally biased region" description="Basic and acidic residues" evidence="2">
    <location>
        <begin position="163"/>
        <end position="178"/>
    </location>
</feature>
<feature type="region of interest" description="Disordered" evidence="2">
    <location>
        <begin position="701"/>
        <end position="762"/>
    </location>
</feature>
<dbReference type="PANTHER" id="PTHR31631:SF0">
    <property type="entry name" value="PROTEIN NETWORKED 2D"/>
    <property type="match status" value="1"/>
</dbReference>
<feature type="region of interest" description="Disordered" evidence="2">
    <location>
        <begin position="313"/>
        <end position="364"/>
    </location>
</feature>
<evidence type="ECO:0000259" key="4">
    <source>
        <dbReference type="Pfam" id="PF25014"/>
    </source>
</evidence>
<feature type="compositionally biased region" description="Basic and acidic residues" evidence="2">
    <location>
        <begin position="901"/>
        <end position="942"/>
    </location>
</feature>
<feature type="compositionally biased region" description="Basic and acidic residues" evidence="2">
    <location>
        <begin position="729"/>
        <end position="762"/>
    </location>
</feature>
<feature type="coiled-coil region" evidence="1">
    <location>
        <begin position="98"/>
        <end position="146"/>
    </location>
</feature>
<feature type="coiled-coil region" evidence="1">
    <location>
        <begin position="978"/>
        <end position="1035"/>
    </location>
</feature>
<feature type="compositionally biased region" description="Basic and acidic residues" evidence="2">
    <location>
        <begin position="344"/>
        <end position="356"/>
    </location>
</feature>
<organism evidence="5 6">
    <name type="scientific">Jatropha curcas</name>
    <name type="common">Barbados nut</name>
    <dbReference type="NCBI Taxonomy" id="180498"/>
    <lineage>
        <taxon>Eukaryota</taxon>
        <taxon>Viridiplantae</taxon>
        <taxon>Streptophyta</taxon>
        <taxon>Embryophyta</taxon>
        <taxon>Tracheophyta</taxon>
        <taxon>Spermatophyta</taxon>
        <taxon>Magnoliopsida</taxon>
        <taxon>eudicotyledons</taxon>
        <taxon>Gunneridae</taxon>
        <taxon>Pentapetalae</taxon>
        <taxon>rosids</taxon>
        <taxon>fabids</taxon>
        <taxon>Malpighiales</taxon>
        <taxon>Euphorbiaceae</taxon>
        <taxon>Crotonoideae</taxon>
        <taxon>Jatropheae</taxon>
        <taxon>Jatropha</taxon>
    </lineage>
</organism>
<feature type="coiled-coil region" evidence="1">
    <location>
        <begin position="229"/>
        <end position="284"/>
    </location>
</feature>
<sequence>MQAKKPMEKTNNSSVAKSGLSKSEGLKEIGRIQKEILSLQTEKEFVKSSYESGLKKYWDIEQTITSKQEKVCSLQDEFGAGTVIEDDEARTLMASTALKSCQDTLAQLQKKQEKSAEEANAERERINDAREKLKSLKDEFMHGEINQEKPVANNKSRITVEGQKSDKESNSSNMKEKHDLEKLREKIRGQLEVGSNESLTVTELAEKIDEIVNTVISLEAAVSSQTALILRLRTETDELQTQIGILEDDKATLTSGKNDLTEKLRDMEEKLLGLQELDQNVEDESTNLQIHFTEAHCNLDTLSEKMHNVKPDEELEATKQTGNGYVIEVESRQKKSNTKRSKEKQKGLGKAHEGVRRKPNSNSNVLQKVKQHEALQVSSSLPIEKPAKVDSEAELKAKGGKLNSEALKVLGTSQKEKEVCAEVNSQAELKAQGEKLNSEAMKVSGTSQKEKEVSAEVNSQADLKALGEKLNSEVMKVSGTSQKEKEVSAEVNSQAELKAQGEKLNSEAMKVSSTSQKEKEVSADVNSQAELKAQKEKLNSEAMKVSSTSPKEKEVSAEVNSQAELQAQGEKLNSEAMKVSGTSQKEKEISAEVNSQAELKAQGEKLNSEAMKVSGTSQKEKEISAEVNSQAELKAQGEKKEKEISAEVGSQAEPKTLGEKLDSEALKVLCPSQNENKISAEVYTQAELKQQEEKINLEELKVSDSSKKEEEISTEVNLQTELTQQEGKINMDDLKVSESSKKEEEVSTEVNSREKLEKQGKDINIEEQKVSVSSQTKGEYSAEINLQADLKKQEELNTEKHKVSDPLTKEKAFSAEVNLHGELEKQDEKLNTENLNVSGRSHEESSRQESTRDPDASLDKQQHVKPYEEIQVSGFSKKGKAKDLKNRHKEKKKLDPSTTNRNDRENVNLLKTKNDLDTHLEKSGDIKLEENVDKQASTKDADDVLPVEEQEQARQQEDEPDWKQLFTNGMANREITLLTEYTTVLRNYKEVKKKLNEAENRNKNEDGLFDTMVQLRELQNAIAKRDEQIKLLREKLNLLQMGLGDDNEPDQSSLTDSPHTEIEVIYDVRMMMMMEEPEISAIEKKFRMSIDELLEENLDFWLRFSSNFGQIQKFQTEIKDLQSELLKLQEKQKKLDGSTSAKYCLKSDAKPLYKHLREIHTELSVWLEKSVQLKDELKSRFSSLCDIQEEITAALNESAEDDDFKFTSYQAAKFQGEVLNMKQENHKVADELQAGLDHVTTLQLEVERTLGKLNDEFKLGGSKNSTTTIQLDHSDSRGRVPLRSFIFGVKPKKQKHSIFSCVHPVLQRKYNGLKSGVNV</sequence>
<dbReference type="Proteomes" id="UP000027138">
    <property type="component" value="Unassembled WGS sequence"/>
</dbReference>
<keyword evidence="6" id="KW-1185">Reference proteome</keyword>
<dbReference type="Pfam" id="PF24918">
    <property type="entry name" value="NET2A_C"/>
    <property type="match status" value="1"/>
</dbReference>
<feature type="compositionally biased region" description="Basic residues" evidence="2">
    <location>
        <begin position="334"/>
        <end position="343"/>
    </location>
</feature>
<gene>
    <name evidence="5" type="ORF">JCGZ_18703</name>
</gene>
<dbReference type="OrthoDB" id="616075at2759"/>
<dbReference type="Pfam" id="PF25014">
    <property type="entry name" value="NET2A"/>
    <property type="match status" value="1"/>
</dbReference>
<accession>A0A067K420</accession>
<evidence type="ECO:0000313" key="5">
    <source>
        <dbReference type="EMBL" id="KDP29768.1"/>
    </source>
</evidence>
<feature type="region of interest" description="Disordered" evidence="2">
    <location>
        <begin position="1"/>
        <end position="21"/>
    </location>
</feature>
<feature type="region of interest" description="Disordered" evidence="2">
    <location>
        <begin position="155"/>
        <end position="178"/>
    </location>
</feature>
<dbReference type="PANTHER" id="PTHR31631">
    <property type="entry name" value="PROTEIN NETWORKED 2D"/>
    <property type="match status" value="1"/>
</dbReference>
<feature type="domain" description="NET2A-D/KIP1-like alpha-helical" evidence="4">
    <location>
        <begin position="74"/>
        <end position="309"/>
    </location>
</feature>
<feature type="domain" description="NET2A-D/KIP1-like C-terminal" evidence="3">
    <location>
        <begin position="1083"/>
        <end position="1259"/>
    </location>
</feature>
<proteinExistence type="predicted"/>
<feature type="region of interest" description="Disordered" evidence="2">
    <location>
        <begin position="438"/>
        <end position="659"/>
    </location>
</feature>
<dbReference type="InterPro" id="IPR056888">
    <property type="entry name" value="NET2A-D/KIP1-like_dom"/>
</dbReference>
<keyword evidence="1" id="KW-0175">Coiled coil</keyword>
<name>A0A067K420_JATCU</name>
<feature type="coiled-coil region" evidence="1">
    <location>
        <begin position="1111"/>
        <end position="1138"/>
    </location>
</feature>
<dbReference type="STRING" id="180498.A0A067K420"/>
<feature type="compositionally biased region" description="Basic and acidic residues" evidence="2">
    <location>
        <begin position="840"/>
        <end position="868"/>
    </location>
</feature>
<dbReference type="InterPro" id="IPR056889">
    <property type="entry name" value="NET2A-D/KIP1-like_C"/>
</dbReference>
<evidence type="ECO:0000259" key="3">
    <source>
        <dbReference type="Pfam" id="PF24918"/>
    </source>
</evidence>
<feature type="compositionally biased region" description="Polar residues" evidence="2">
    <location>
        <begin position="714"/>
        <end position="727"/>
    </location>
</feature>
<feature type="compositionally biased region" description="Basic and acidic residues" evidence="2">
    <location>
        <begin position="635"/>
        <end position="645"/>
    </location>
</feature>
<evidence type="ECO:0000313" key="6">
    <source>
        <dbReference type="Proteomes" id="UP000027138"/>
    </source>
</evidence>
<protein>
    <submittedName>
        <fullName evidence="5">Uncharacterized protein</fullName>
    </submittedName>
</protein>
<feature type="region of interest" description="Disordered" evidence="2">
    <location>
        <begin position="789"/>
        <end position="960"/>
    </location>
</feature>
<reference evidence="5 6" key="1">
    <citation type="journal article" date="2014" name="PLoS ONE">
        <title>Global Analysis of Gene Expression Profiles in Physic Nut (Jatropha curcas L.) Seedlings Exposed to Salt Stress.</title>
        <authorList>
            <person name="Zhang L."/>
            <person name="Zhang C."/>
            <person name="Wu P."/>
            <person name="Chen Y."/>
            <person name="Li M."/>
            <person name="Jiang H."/>
            <person name="Wu G."/>
        </authorList>
    </citation>
    <scope>NUCLEOTIDE SEQUENCE [LARGE SCALE GENOMIC DNA]</scope>
    <source>
        <strain evidence="6">cv. GZQX0401</strain>
        <tissue evidence="5">Young leaves</tissue>
    </source>
</reference>
<feature type="compositionally biased region" description="Basic residues" evidence="2">
    <location>
        <begin position="877"/>
        <end position="891"/>
    </location>
</feature>
<feature type="compositionally biased region" description="Basic and acidic residues" evidence="2">
    <location>
        <begin position="701"/>
        <end position="711"/>
    </location>
</feature>
<feature type="compositionally biased region" description="Basic and acidic residues" evidence="2">
    <location>
        <begin position="789"/>
        <end position="831"/>
    </location>
</feature>
<evidence type="ECO:0000256" key="2">
    <source>
        <dbReference type="SAM" id="MobiDB-lite"/>
    </source>
</evidence>
<dbReference type="EMBL" id="KK914734">
    <property type="protein sequence ID" value="KDP29768.1"/>
    <property type="molecule type" value="Genomic_DNA"/>
</dbReference>